<dbReference type="InterPro" id="IPR011577">
    <property type="entry name" value="Cyt_b561_bac/Ni-Hgenase"/>
</dbReference>
<dbReference type="Pfam" id="PF01292">
    <property type="entry name" value="Ni_hydr_CYTB"/>
    <property type="match status" value="1"/>
</dbReference>
<reference evidence="15" key="1">
    <citation type="submission" date="2023-07" db="EMBL/GenBank/DDBJ databases">
        <title>Genome sequencing of Purple Non-Sulfur Bacteria from various extreme environments.</title>
        <authorList>
            <person name="Mayer M."/>
        </authorList>
    </citation>
    <scope>NUCLEOTIDE SEQUENCE [LARGE SCALE GENOMIC DNA]</scope>
    <source>
        <strain evidence="15">DSM 17935</strain>
    </source>
</reference>
<keyword evidence="5" id="KW-0349">Heme</keyword>
<evidence type="ECO:0000256" key="9">
    <source>
        <dbReference type="ARBA" id="ARBA00022989"/>
    </source>
</evidence>
<dbReference type="PANTHER" id="PTHR30485:SF0">
    <property type="entry name" value="NI_FE-HYDROGENASE 1 B-TYPE CYTOCHROME SUBUNIT-RELATED"/>
    <property type="match status" value="1"/>
</dbReference>
<dbReference type="Proteomes" id="UP001209755">
    <property type="component" value="Unassembled WGS sequence"/>
</dbReference>
<feature type="transmembrane region" description="Helical" evidence="12">
    <location>
        <begin position="78"/>
        <end position="99"/>
    </location>
</feature>
<dbReference type="PANTHER" id="PTHR30485">
    <property type="entry name" value="NI/FE-HYDROGENASE 1 B-TYPE CYTOCHROME SUBUNIT"/>
    <property type="match status" value="1"/>
</dbReference>
<evidence type="ECO:0000313" key="14">
    <source>
        <dbReference type="EMBL" id="MCW2308042.1"/>
    </source>
</evidence>
<feature type="transmembrane region" description="Helical" evidence="12">
    <location>
        <begin position="145"/>
        <end position="168"/>
    </location>
</feature>
<comment type="subcellular location">
    <subcellularLocation>
        <location evidence="1">Cell membrane</location>
        <topology evidence="1">Multi-pass membrane protein</topology>
    </subcellularLocation>
</comment>
<proteinExistence type="inferred from homology"/>
<evidence type="ECO:0000256" key="2">
    <source>
        <dbReference type="ARBA" id="ARBA00008622"/>
    </source>
</evidence>
<name>A0ABT3HCB6_9HYPH</name>
<gene>
    <name evidence="14" type="ORF">M2319_002381</name>
</gene>
<accession>A0ABT3HCB6</accession>
<comment type="similarity">
    <text evidence="2">Belongs to the HupC/HyaC/HydC family.</text>
</comment>
<keyword evidence="10" id="KW-0408">Iron</keyword>
<dbReference type="PRINTS" id="PR00161">
    <property type="entry name" value="NIHGNASECYTB"/>
</dbReference>
<dbReference type="Gene3D" id="1.20.950.20">
    <property type="entry name" value="Transmembrane di-heme cytochromes, Chain C"/>
    <property type="match status" value="1"/>
</dbReference>
<dbReference type="RefSeq" id="WP_264601670.1">
    <property type="nucleotide sequence ID" value="NZ_JAOQNS010000006.1"/>
</dbReference>
<sequence length="246" mass="28516">MTDQNHYHDIRAQEKPPVIKKKNKAGLCPGQNHYVMIYTRYERFWHWSQAALIFALFFTGLNIHGTFSLISFKLAVTIHTFAAIALIVLWIFTTFWNFTTGQWRQYLFKEGIFKIIRFYAYGIIVGEPHPYKKGLQRKQNALQSLAYMTFMLIVGPALWSTGIIYLLYDLWRDMPYAGVILPIVAFLHTAAAFMIAIFVIVHVYMTTTGKSVLHYVKTMITGYDCVELTEAEEAYIRETQSVSIIE</sequence>
<evidence type="ECO:0000256" key="6">
    <source>
        <dbReference type="ARBA" id="ARBA00022692"/>
    </source>
</evidence>
<comment type="caution">
    <text evidence="14">The sequence shown here is derived from an EMBL/GenBank/DDBJ whole genome shotgun (WGS) entry which is preliminary data.</text>
</comment>
<evidence type="ECO:0000256" key="10">
    <source>
        <dbReference type="ARBA" id="ARBA00023004"/>
    </source>
</evidence>
<feature type="domain" description="Cytochrome b561 bacterial/Ni-hydrogenase" evidence="13">
    <location>
        <begin position="38"/>
        <end position="222"/>
    </location>
</feature>
<evidence type="ECO:0000256" key="11">
    <source>
        <dbReference type="ARBA" id="ARBA00023136"/>
    </source>
</evidence>
<evidence type="ECO:0000256" key="12">
    <source>
        <dbReference type="SAM" id="Phobius"/>
    </source>
</evidence>
<keyword evidence="8" id="KW-0249">Electron transport</keyword>
<protein>
    <submittedName>
        <fullName evidence="14">Thiosulfate reductase cytochrome b subunit</fullName>
    </submittedName>
</protein>
<keyword evidence="3" id="KW-0813">Transport</keyword>
<dbReference type="EMBL" id="JAOQNS010000006">
    <property type="protein sequence ID" value="MCW2308042.1"/>
    <property type="molecule type" value="Genomic_DNA"/>
</dbReference>
<evidence type="ECO:0000256" key="4">
    <source>
        <dbReference type="ARBA" id="ARBA00022475"/>
    </source>
</evidence>
<keyword evidence="9 12" id="KW-1133">Transmembrane helix</keyword>
<dbReference type="InterPro" id="IPR051542">
    <property type="entry name" value="Hydrogenase_cytochrome"/>
</dbReference>
<evidence type="ECO:0000313" key="15">
    <source>
        <dbReference type="Proteomes" id="UP001209755"/>
    </source>
</evidence>
<evidence type="ECO:0000256" key="7">
    <source>
        <dbReference type="ARBA" id="ARBA00022723"/>
    </source>
</evidence>
<evidence type="ECO:0000256" key="3">
    <source>
        <dbReference type="ARBA" id="ARBA00022448"/>
    </source>
</evidence>
<organism evidence="14 15">
    <name type="scientific">Rhodobium gokarnense</name>
    <dbReference type="NCBI Taxonomy" id="364296"/>
    <lineage>
        <taxon>Bacteria</taxon>
        <taxon>Pseudomonadati</taxon>
        <taxon>Pseudomonadota</taxon>
        <taxon>Alphaproteobacteria</taxon>
        <taxon>Hyphomicrobiales</taxon>
        <taxon>Rhodobiaceae</taxon>
        <taxon>Rhodobium</taxon>
    </lineage>
</organism>
<keyword evidence="7" id="KW-0479">Metal-binding</keyword>
<keyword evidence="6 12" id="KW-0812">Transmembrane</keyword>
<dbReference type="InterPro" id="IPR000516">
    <property type="entry name" value="Ni-dep_Hydgase_cyt-B"/>
</dbReference>
<evidence type="ECO:0000256" key="5">
    <source>
        <dbReference type="ARBA" id="ARBA00022617"/>
    </source>
</evidence>
<dbReference type="SUPFAM" id="SSF81342">
    <property type="entry name" value="Transmembrane di-heme cytochromes"/>
    <property type="match status" value="1"/>
</dbReference>
<keyword evidence="15" id="KW-1185">Reference proteome</keyword>
<dbReference type="InterPro" id="IPR016174">
    <property type="entry name" value="Di-haem_cyt_TM"/>
</dbReference>
<evidence type="ECO:0000259" key="13">
    <source>
        <dbReference type="Pfam" id="PF01292"/>
    </source>
</evidence>
<keyword evidence="4" id="KW-1003">Cell membrane</keyword>
<feature type="transmembrane region" description="Helical" evidence="12">
    <location>
        <begin position="180"/>
        <end position="205"/>
    </location>
</feature>
<feature type="transmembrane region" description="Helical" evidence="12">
    <location>
        <begin position="50"/>
        <end position="72"/>
    </location>
</feature>
<evidence type="ECO:0000256" key="8">
    <source>
        <dbReference type="ARBA" id="ARBA00022982"/>
    </source>
</evidence>
<evidence type="ECO:0000256" key="1">
    <source>
        <dbReference type="ARBA" id="ARBA00004651"/>
    </source>
</evidence>
<keyword evidence="11 12" id="KW-0472">Membrane</keyword>